<name>A0A6J7EJT4_9ZZZZ</name>
<keyword evidence="4" id="KW-0862">Zinc</keyword>
<organism evidence="8">
    <name type="scientific">freshwater metagenome</name>
    <dbReference type="NCBI Taxonomy" id="449393"/>
    <lineage>
        <taxon>unclassified sequences</taxon>
        <taxon>metagenomes</taxon>
        <taxon>ecological metagenomes</taxon>
    </lineage>
</organism>
<accession>A0A6J7EJT4</accession>
<evidence type="ECO:0000259" key="6">
    <source>
        <dbReference type="Pfam" id="PF00107"/>
    </source>
</evidence>
<dbReference type="SUPFAM" id="SSF50129">
    <property type="entry name" value="GroES-like"/>
    <property type="match status" value="1"/>
</dbReference>
<dbReference type="InterPro" id="IPR013149">
    <property type="entry name" value="ADH-like_C"/>
</dbReference>
<keyword evidence="5" id="KW-0560">Oxidoreductase</keyword>
<evidence type="ECO:0000259" key="7">
    <source>
        <dbReference type="Pfam" id="PF08240"/>
    </source>
</evidence>
<dbReference type="Gene3D" id="3.90.180.10">
    <property type="entry name" value="Medium-chain alcohol dehydrogenases, catalytic domain"/>
    <property type="match status" value="1"/>
</dbReference>
<proteinExistence type="inferred from homology"/>
<dbReference type="PROSITE" id="PS00059">
    <property type="entry name" value="ADH_ZINC"/>
    <property type="match status" value="1"/>
</dbReference>
<comment type="cofactor">
    <cofactor evidence="1">
        <name>Zn(2+)</name>
        <dbReference type="ChEBI" id="CHEBI:29105"/>
    </cofactor>
</comment>
<evidence type="ECO:0000256" key="1">
    <source>
        <dbReference type="ARBA" id="ARBA00001947"/>
    </source>
</evidence>
<evidence type="ECO:0000256" key="2">
    <source>
        <dbReference type="ARBA" id="ARBA00008072"/>
    </source>
</evidence>
<evidence type="ECO:0000256" key="4">
    <source>
        <dbReference type="ARBA" id="ARBA00022833"/>
    </source>
</evidence>
<dbReference type="Pfam" id="PF00107">
    <property type="entry name" value="ADH_zinc_N"/>
    <property type="match status" value="1"/>
</dbReference>
<protein>
    <submittedName>
        <fullName evidence="8">Unannotated protein</fullName>
    </submittedName>
</protein>
<sequence length="350" mass="36223">MHQLSYRGRGDLRIDQVPTLDPDAGEVRVRVHSVGICMSDIYGVSGRNDRRDVVLGEGDVLVMGHEISGQIEALGSGVAGPPVGTAVAVNPIFGCGACAACLRGDENLCGARTVHGCAPAAPGGFADTIVLPARNVVPLAPGTTPEIGALVEPLSVGFHGVRLAALDAADDVLVIGGGIIGLGAALAAQREVGDRVLVLEPRAERRALAETLGLRTGHPDDLDQLDGAFSVALDCVARPETFAGAVRAVPEGGRVILVGIYSDEIPLPVSMVVWRETRIIGSYGYSHADVVDVAAWVGSGEVDLQPLIQHRVGYDGLIGAFGAYADGSLTAVRTLFQPEFGAATDDPPHQ</sequence>
<dbReference type="PANTHER" id="PTHR43161">
    <property type="entry name" value="SORBITOL DEHYDROGENASE"/>
    <property type="match status" value="1"/>
</dbReference>
<dbReference type="GO" id="GO:0016491">
    <property type="term" value="F:oxidoreductase activity"/>
    <property type="evidence" value="ECO:0007669"/>
    <property type="project" value="UniProtKB-KW"/>
</dbReference>
<dbReference type="EMBL" id="CAFBLQ010000183">
    <property type="protein sequence ID" value="CAB4881470.1"/>
    <property type="molecule type" value="Genomic_DNA"/>
</dbReference>
<dbReference type="InterPro" id="IPR011032">
    <property type="entry name" value="GroES-like_sf"/>
</dbReference>
<dbReference type="Gene3D" id="3.40.50.720">
    <property type="entry name" value="NAD(P)-binding Rossmann-like Domain"/>
    <property type="match status" value="1"/>
</dbReference>
<dbReference type="PANTHER" id="PTHR43161:SF23">
    <property type="entry name" value="(R,R)-BUTANEDIOL DEHYDROGENASE-RELATED"/>
    <property type="match status" value="1"/>
</dbReference>
<dbReference type="Pfam" id="PF08240">
    <property type="entry name" value="ADH_N"/>
    <property type="match status" value="1"/>
</dbReference>
<feature type="domain" description="Alcohol dehydrogenase-like C-terminal" evidence="6">
    <location>
        <begin position="180"/>
        <end position="296"/>
    </location>
</feature>
<keyword evidence="3" id="KW-0479">Metal-binding</keyword>
<dbReference type="GO" id="GO:0008270">
    <property type="term" value="F:zinc ion binding"/>
    <property type="evidence" value="ECO:0007669"/>
    <property type="project" value="InterPro"/>
</dbReference>
<evidence type="ECO:0000256" key="3">
    <source>
        <dbReference type="ARBA" id="ARBA00022723"/>
    </source>
</evidence>
<evidence type="ECO:0000256" key="5">
    <source>
        <dbReference type="ARBA" id="ARBA00023002"/>
    </source>
</evidence>
<feature type="domain" description="Alcohol dehydrogenase-like N-terminal" evidence="7">
    <location>
        <begin position="24"/>
        <end position="139"/>
    </location>
</feature>
<gene>
    <name evidence="8" type="ORF">UFOPK3423_01388</name>
</gene>
<dbReference type="SUPFAM" id="SSF51735">
    <property type="entry name" value="NAD(P)-binding Rossmann-fold domains"/>
    <property type="match status" value="1"/>
</dbReference>
<dbReference type="InterPro" id="IPR013154">
    <property type="entry name" value="ADH-like_N"/>
</dbReference>
<dbReference type="AlphaFoldDB" id="A0A6J7EJT4"/>
<dbReference type="InterPro" id="IPR002328">
    <property type="entry name" value="ADH_Zn_CS"/>
</dbReference>
<dbReference type="InterPro" id="IPR036291">
    <property type="entry name" value="NAD(P)-bd_dom_sf"/>
</dbReference>
<comment type="similarity">
    <text evidence="2">Belongs to the zinc-containing alcohol dehydrogenase family.</text>
</comment>
<evidence type="ECO:0000313" key="8">
    <source>
        <dbReference type="EMBL" id="CAB4881470.1"/>
    </source>
</evidence>
<reference evidence="8" key="1">
    <citation type="submission" date="2020-05" db="EMBL/GenBank/DDBJ databases">
        <authorList>
            <person name="Chiriac C."/>
            <person name="Salcher M."/>
            <person name="Ghai R."/>
            <person name="Kavagutti S V."/>
        </authorList>
    </citation>
    <scope>NUCLEOTIDE SEQUENCE</scope>
</reference>